<proteinExistence type="predicted"/>
<keyword evidence="1" id="KW-0732">Signal</keyword>
<dbReference type="AlphaFoldDB" id="A0A0F7VKV0"/>
<evidence type="ECO:0008006" key="4">
    <source>
        <dbReference type="Google" id="ProtNLM"/>
    </source>
</evidence>
<dbReference type="KEGG" id="sle:sle_02770"/>
<organism evidence="2 3">
    <name type="scientific">Streptomyces leeuwenhoekii</name>
    <dbReference type="NCBI Taxonomy" id="1437453"/>
    <lineage>
        <taxon>Bacteria</taxon>
        <taxon>Bacillati</taxon>
        <taxon>Actinomycetota</taxon>
        <taxon>Actinomycetes</taxon>
        <taxon>Kitasatosporales</taxon>
        <taxon>Streptomycetaceae</taxon>
        <taxon>Streptomyces</taxon>
    </lineage>
</organism>
<dbReference type="RefSeq" id="WP_029386980.1">
    <property type="nucleotide sequence ID" value="NZ_AZSD01000484.1"/>
</dbReference>
<feature type="chain" id="PRO_5002524058" description="Secreted Protein" evidence="1">
    <location>
        <begin position="35"/>
        <end position="146"/>
    </location>
</feature>
<dbReference type="EMBL" id="LN831790">
    <property type="protein sequence ID" value="CQR59739.1"/>
    <property type="molecule type" value="Genomic_DNA"/>
</dbReference>
<gene>
    <name evidence="2" type="primary">sle_02770</name>
</gene>
<evidence type="ECO:0000313" key="2">
    <source>
        <dbReference type="EMBL" id="CQR59739.1"/>
    </source>
</evidence>
<feature type="signal peptide" evidence="1">
    <location>
        <begin position="1"/>
        <end position="34"/>
    </location>
</feature>
<protein>
    <recommendedName>
        <fullName evidence="4">Secreted Protein</fullName>
    </recommendedName>
</protein>
<sequence>MIDGFRRVVRRLAASVTASALACGAAAVAPAASAAETAECQVRPAEQHRDWTGMDFTGDLWCELQPGFVRIQSRSTSPVVGRMLYSPSWFVCWKRGSDYLGSDVWYYTQGDQVLTRPVTKAWGYMPAVAVKAPAPEATGLAKCPWS</sequence>
<reference evidence="2 3" key="1">
    <citation type="submission" date="2015-02" db="EMBL/GenBank/DDBJ databases">
        <authorList>
            <person name="Gomez-Escribano P.J."/>
        </authorList>
    </citation>
    <scope>NUCLEOTIDE SEQUENCE [LARGE SCALE GENOMIC DNA]</scope>
    <source>
        <strain evidence="3">C34 (DSM 42122 / NRRL B-24963)</strain>
    </source>
</reference>
<evidence type="ECO:0000256" key="1">
    <source>
        <dbReference type="SAM" id="SignalP"/>
    </source>
</evidence>
<accession>A0A0F7VKV0</accession>
<evidence type="ECO:0000313" key="3">
    <source>
        <dbReference type="Proteomes" id="UP000035016"/>
    </source>
</evidence>
<dbReference type="PROSITE" id="PS51257">
    <property type="entry name" value="PROKAR_LIPOPROTEIN"/>
    <property type="match status" value="1"/>
</dbReference>
<name>A0A0F7VKV0_STRLW</name>
<dbReference type="Proteomes" id="UP000035016">
    <property type="component" value="Chromosome Chromosome"/>
</dbReference>